<evidence type="ECO:0000256" key="6">
    <source>
        <dbReference type="ARBA" id="ARBA00023239"/>
    </source>
</evidence>
<evidence type="ECO:0000256" key="2">
    <source>
        <dbReference type="ARBA" id="ARBA00006699"/>
    </source>
</evidence>
<dbReference type="GO" id="GO:0016837">
    <property type="term" value="F:carbon-oxygen lyase activity, acting on polysaccharides"/>
    <property type="evidence" value="ECO:0007669"/>
    <property type="project" value="UniProtKB-ARBA"/>
</dbReference>
<dbReference type="PANTHER" id="PTHR38481:SF1">
    <property type="entry name" value="HYALURONATE LYASE"/>
    <property type="match status" value="1"/>
</dbReference>
<evidence type="ECO:0000256" key="4">
    <source>
        <dbReference type="ARBA" id="ARBA00022729"/>
    </source>
</evidence>
<evidence type="ECO:0000256" key="5">
    <source>
        <dbReference type="ARBA" id="ARBA00022837"/>
    </source>
</evidence>
<keyword evidence="6" id="KW-0456">Lyase</keyword>
<dbReference type="AlphaFoldDB" id="A0A386HTB6"/>
<dbReference type="SUPFAM" id="SSF49863">
    <property type="entry name" value="Hyaluronate lyase-like, C-terminal domain"/>
    <property type="match status" value="1"/>
</dbReference>
<dbReference type="Pfam" id="PF02278">
    <property type="entry name" value="Lyase_8"/>
    <property type="match status" value="1"/>
</dbReference>
<keyword evidence="5" id="KW-0106">Calcium</keyword>
<dbReference type="SUPFAM" id="SSF74650">
    <property type="entry name" value="Galactose mutarotase-like"/>
    <property type="match status" value="1"/>
</dbReference>
<dbReference type="OrthoDB" id="6394136at2"/>
<dbReference type="Pfam" id="PF02884">
    <property type="entry name" value="Lyase_8_C"/>
    <property type="match status" value="1"/>
</dbReference>
<gene>
    <name evidence="11" type="ORF">D6B99_14525</name>
</gene>
<comment type="cofactor">
    <cofactor evidence="1">
        <name>Ca(2+)</name>
        <dbReference type="ChEBI" id="CHEBI:29108"/>
    </cofactor>
</comment>
<feature type="domain" description="Polysaccharide lyase 8 N-terminal alpha-helical" evidence="10">
    <location>
        <begin position="60"/>
        <end position="330"/>
    </location>
</feature>
<dbReference type="InterPro" id="IPR003159">
    <property type="entry name" value="Lyase_8_central_dom"/>
</dbReference>
<dbReference type="KEGG" id="ark:D6B99_14525"/>
<name>A0A386HTB6_9BACT</name>
<evidence type="ECO:0000256" key="1">
    <source>
        <dbReference type="ARBA" id="ARBA00001913"/>
    </source>
</evidence>
<dbReference type="PANTHER" id="PTHR38481">
    <property type="entry name" value="HYALURONATE LYASE"/>
    <property type="match status" value="1"/>
</dbReference>
<dbReference type="InterPro" id="IPR012970">
    <property type="entry name" value="Lyase_8_alpha_N"/>
</dbReference>
<evidence type="ECO:0000313" key="11">
    <source>
        <dbReference type="EMBL" id="AYD48711.1"/>
    </source>
</evidence>
<dbReference type="Gene3D" id="2.70.98.10">
    <property type="match status" value="1"/>
</dbReference>
<feature type="active site" evidence="7">
    <location>
        <position position="298"/>
    </location>
</feature>
<dbReference type="GO" id="GO:0005975">
    <property type="term" value="P:carbohydrate metabolic process"/>
    <property type="evidence" value="ECO:0007669"/>
    <property type="project" value="InterPro"/>
</dbReference>
<feature type="active site" evidence="7">
    <location>
        <position position="235"/>
    </location>
</feature>
<evidence type="ECO:0000256" key="3">
    <source>
        <dbReference type="ARBA" id="ARBA00011245"/>
    </source>
</evidence>
<dbReference type="InterPro" id="IPR038970">
    <property type="entry name" value="Lyase_8"/>
</dbReference>
<dbReference type="InterPro" id="IPR011013">
    <property type="entry name" value="Gal_mutarotase_sf_dom"/>
</dbReference>
<sequence length="716" mass="81543">MFIRKISPIFLCLIITSLFWVPNLKGQRVNNAENAALAKIENHIVTDIHSEIGNIKSYDNNVDSIMHLLRKDGSFDLINYADKSVSIWEPSNHLKNILAFATAYSFPKSKYYISQPVYSEICQSLRYWNRLDPICPNWWFNEINCPQILGQIMLLMNAEKPLPKELQDSLINKMKRGDMYKQKGANKIDIAMHNLYQALLVKDTTLLSAAVGQCFEPIAFTTKEGIQYDYSYFQHGPQLQISSYGLTLLVDEYKIAAYVRNTRWKISAEKEQILNTFFKDVYLKTLRGKYSDFNVLGRRISRINFVDARPAIDAHALSNVLLNAQLVDSKDSLFYQNTFDKVYGNKSPSYQVKPQNIGFWIGGYMLHIRPGYLFSVRCNSVRTYKTESGNGENLLARTMSDGATNIQRNGDEYYNIFPLWEYDKIPGVTCRDYPKDLPQIKQWGYFGSTSFVGEVSDGLYGASVYEQNFDSVKAQKGYFFFDKYVVCLGSGIQSNASENITTTVNQSWLRSKVYSSKGLLKTEDDKLSFTSNENNWLWQDSIGYYFPKGGNLAIKQTFEKGNWNNINNSFAKEDTVSGNVFKAWFNHGSKIKNGRYAYIVAPAIGLKEMKQSTMKVISIVDNNESVQAVYNNNIKILQAIFYKAGEINYKKISLSVDKPCILLLKKSTNGSFLLSIADPTHLLKSINIQLNNKKIKCILPAGNFAGKTLQYNIGIL</sequence>
<dbReference type="InterPro" id="IPR004103">
    <property type="entry name" value="Lyase_8_C"/>
</dbReference>
<feature type="active site" evidence="7">
    <location>
        <position position="244"/>
    </location>
</feature>
<dbReference type="Pfam" id="PF08124">
    <property type="entry name" value="Lyase_8_N"/>
    <property type="match status" value="1"/>
</dbReference>
<feature type="domain" description="Polysaccharide lyase family 8 C-terminal" evidence="9">
    <location>
        <begin position="618"/>
        <end position="686"/>
    </location>
</feature>
<dbReference type="Gene3D" id="2.60.220.10">
    <property type="entry name" value="Polysaccharide lyase family 8-like, C-terminal"/>
    <property type="match status" value="1"/>
</dbReference>
<comment type="similarity">
    <text evidence="2">Belongs to the polysaccharide lyase 8 family.</text>
</comment>
<dbReference type="Proteomes" id="UP000266118">
    <property type="component" value="Chromosome"/>
</dbReference>
<organism evidence="11 12">
    <name type="scientific">Arachidicoccus soli</name>
    <dbReference type="NCBI Taxonomy" id="2341117"/>
    <lineage>
        <taxon>Bacteria</taxon>
        <taxon>Pseudomonadati</taxon>
        <taxon>Bacteroidota</taxon>
        <taxon>Chitinophagia</taxon>
        <taxon>Chitinophagales</taxon>
        <taxon>Chitinophagaceae</taxon>
        <taxon>Arachidicoccus</taxon>
    </lineage>
</organism>
<proteinExistence type="inferred from homology"/>
<dbReference type="GO" id="GO:0030246">
    <property type="term" value="F:carbohydrate binding"/>
    <property type="evidence" value="ECO:0007669"/>
    <property type="project" value="InterPro"/>
</dbReference>
<evidence type="ECO:0000259" key="8">
    <source>
        <dbReference type="Pfam" id="PF02278"/>
    </source>
</evidence>
<comment type="subunit">
    <text evidence="3">Monomer.</text>
</comment>
<dbReference type="GO" id="GO:0005576">
    <property type="term" value="C:extracellular region"/>
    <property type="evidence" value="ECO:0007669"/>
    <property type="project" value="InterPro"/>
</dbReference>
<keyword evidence="4" id="KW-0732">Signal</keyword>
<dbReference type="EMBL" id="CP032489">
    <property type="protein sequence ID" value="AYD48711.1"/>
    <property type="molecule type" value="Genomic_DNA"/>
</dbReference>
<dbReference type="Gene3D" id="1.50.10.100">
    <property type="entry name" value="Chondroitin AC/alginate lyase"/>
    <property type="match status" value="1"/>
</dbReference>
<evidence type="ECO:0000256" key="7">
    <source>
        <dbReference type="PIRSR" id="PIRSR638970-1"/>
    </source>
</evidence>
<evidence type="ECO:0000259" key="10">
    <source>
        <dbReference type="Pfam" id="PF08124"/>
    </source>
</evidence>
<accession>A0A386HTB6</accession>
<reference evidence="11 12" key="1">
    <citation type="submission" date="2018-09" db="EMBL/GenBank/DDBJ databases">
        <title>Arachidicoccus sp. nov., a bacterium isolated from soil.</title>
        <authorList>
            <person name="Weon H.-Y."/>
            <person name="Kwon S.-W."/>
            <person name="Lee S.A."/>
        </authorList>
    </citation>
    <scope>NUCLEOTIDE SEQUENCE [LARGE SCALE GENOMIC DNA]</scope>
    <source>
        <strain evidence="11 12">KIS59-12</strain>
    </source>
</reference>
<protein>
    <submittedName>
        <fullName evidence="11">Chondroitinase</fullName>
    </submittedName>
</protein>
<dbReference type="InterPro" id="IPR011071">
    <property type="entry name" value="Lyase_8-like_C"/>
</dbReference>
<evidence type="ECO:0000259" key="9">
    <source>
        <dbReference type="Pfam" id="PF02884"/>
    </source>
</evidence>
<evidence type="ECO:0000313" key="12">
    <source>
        <dbReference type="Proteomes" id="UP000266118"/>
    </source>
</evidence>
<keyword evidence="12" id="KW-1185">Reference proteome</keyword>
<dbReference type="SUPFAM" id="SSF48230">
    <property type="entry name" value="Chondroitin AC/alginate lyase"/>
    <property type="match status" value="1"/>
</dbReference>
<dbReference type="InterPro" id="IPR008929">
    <property type="entry name" value="Chondroitin_lyas"/>
</dbReference>
<feature type="domain" description="Polysaccharide lyase family 8 central" evidence="8">
    <location>
        <begin position="359"/>
        <end position="604"/>
    </location>
</feature>
<dbReference type="InterPro" id="IPR014718">
    <property type="entry name" value="GH-type_carb-bd"/>
</dbReference>